<keyword evidence="2" id="KW-0647">Proteasome</keyword>
<feature type="compositionally biased region" description="Low complexity" evidence="1">
    <location>
        <begin position="603"/>
        <end position="613"/>
    </location>
</feature>
<comment type="caution">
    <text evidence="2">The sequence shown here is derived from an EMBL/GenBank/DDBJ whole genome shotgun (WGS) entry which is preliminary data.</text>
</comment>
<dbReference type="RefSeq" id="WP_268916515.1">
    <property type="nucleotide sequence ID" value="NZ_JAPTMY010000003.1"/>
</dbReference>
<protein>
    <submittedName>
        <fullName evidence="2">Proteasome accessory factor PafA2 family protein</fullName>
    </submittedName>
</protein>
<keyword evidence="3" id="KW-1185">Reference proteome</keyword>
<accession>A0ABT4I4Z5</accession>
<dbReference type="PANTHER" id="PTHR42307:SF2">
    <property type="entry name" value="PUP DEAMIDASE_DEPUPYLASE"/>
    <property type="match status" value="1"/>
</dbReference>
<dbReference type="GO" id="GO:0000502">
    <property type="term" value="C:proteasome complex"/>
    <property type="evidence" value="ECO:0007669"/>
    <property type="project" value="UniProtKB-KW"/>
</dbReference>
<organism evidence="2 3">
    <name type="scientific">Actinomyces israelii</name>
    <dbReference type="NCBI Taxonomy" id="1659"/>
    <lineage>
        <taxon>Bacteria</taxon>
        <taxon>Bacillati</taxon>
        <taxon>Actinomycetota</taxon>
        <taxon>Actinomycetes</taxon>
        <taxon>Actinomycetales</taxon>
        <taxon>Actinomycetaceae</taxon>
        <taxon>Actinomyces</taxon>
    </lineage>
</organism>
<name>A0ABT4I4Z5_9ACTO</name>
<feature type="region of interest" description="Disordered" evidence="1">
    <location>
        <begin position="568"/>
        <end position="613"/>
    </location>
</feature>
<feature type="region of interest" description="Disordered" evidence="1">
    <location>
        <begin position="73"/>
        <end position="99"/>
    </location>
</feature>
<proteinExistence type="predicted"/>
<reference evidence="2" key="1">
    <citation type="submission" date="2022-10" db="EMBL/GenBank/DDBJ databases">
        <title>Genome sequence of Actinomyces israelii ATCC 10048.</title>
        <authorList>
            <person name="Watt R.M."/>
            <person name="Tong W.M."/>
        </authorList>
    </citation>
    <scope>NUCLEOTIDE SEQUENCE</scope>
    <source>
        <strain evidence="2">ATCC 10048</strain>
    </source>
</reference>
<dbReference type="Proteomes" id="UP001072034">
    <property type="component" value="Unassembled WGS sequence"/>
</dbReference>
<sequence>MITVRRIMGVETEYALIDRDDPGADPDQMARALLFTYARDAAAGGAPSTDHVPAATGRGLLAGAGCRFDYSGELPTRDARDGADRDLAPEARTDREAGAVLTGSPTRWVKRVTPFESHYYRGSASHAANGARLYVDHTHPEYASPEAMGPREAVLYDRAGDLLMHRAETALSRERGSRVQVIKNNTDGHGAAWGAHESYAVRRDVPWDLLTAVTLPFLVTRQVIGGSGRVGIGAQSRTPGFQVFARADYIEQEVSIYTTRERPIVNTRDEPHADPGRWRRLHVITADSSTLAVTGLLRTGSMAALLSLVENHPERAHDLAERVALADPVSALHAFSHDPRLRVRCELAAGGRASALEIQRAFLEEITAAARTAGGAEALDEETAEVLALWGEALDALEDDPLKAAHLVEWCAKLAVLERLRARYGCGWDDARIRAADLQLGVVDPASSLTAALERAGSVRRVVDDAAVSAAVDQAPADTRAGGRAAFLRAFPDRVWAASWTSLVVDIGAADLLRVTLADPAHPTAAEVERALGRGTDGTDGDEGARLIAALEALGIDIPDEPRTYAWDEGFYAGSGEDPSAPRRPAARVPAGDDDAGHEARRTGSTAGSTRRQ</sequence>
<evidence type="ECO:0000313" key="2">
    <source>
        <dbReference type="EMBL" id="MCZ0856808.1"/>
    </source>
</evidence>
<dbReference type="InterPro" id="IPR004347">
    <property type="entry name" value="Pup_ligase/deamidase"/>
</dbReference>
<dbReference type="Pfam" id="PF03136">
    <property type="entry name" value="Pup_ligase"/>
    <property type="match status" value="1"/>
</dbReference>
<evidence type="ECO:0000313" key="3">
    <source>
        <dbReference type="Proteomes" id="UP001072034"/>
    </source>
</evidence>
<dbReference type="PANTHER" id="PTHR42307">
    <property type="entry name" value="PUP DEAMIDASE/DEPUPYLASE"/>
    <property type="match status" value="1"/>
</dbReference>
<evidence type="ECO:0000256" key="1">
    <source>
        <dbReference type="SAM" id="MobiDB-lite"/>
    </source>
</evidence>
<feature type="compositionally biased region" description="Basic and acidic residues" evidence="1">
    <location>
        <begin position="75"/>
        <end position="97"/>
    </location>
</feature>
<dbReference type="EMBL" id="JAPTMY010000003">
    <property type="protein sequence ID" value="MCZ0856808.1"/>
    <property type="molecule type" value="Genomic_DNA"/>
</dbReference>
<gene>
    <name evidence="2" type="ORF">OHJ16_01910</name>
</gene>